<feature type="compositionally biased region" description="Low complexity" evidence="6">
    <location>
        <begin position="3751"/>
        <end position="3774"/>
    </location>
</feature>
<evidence type="ECO:0000256" key="4">
    <source>
        <dbReference type="ARBA" id="ARBA00023319"/>
    </source>
</evidence>
<dbReference type="FunFam" id="2.60.40.10:FF:000660">
    <property type="entry name" value="Uncharacterized protein, isoform B"/>
    <property type="match status" value="1"/>
</dbReference>
<feature type="domain" description="Ig-like" evidence="7">
    <location>
        <begin position="1704"/>
        <end position="1779"/>
    </location>
</feature>
<keyword evidence="2" id="KW-0963">Cytoplasm</keyword>
<dbReference type="FunFam" id="2.60.40.10:FF:001215">
    <property type="entry name" value="Uncharacterized protein, isoform F"/>
    <property type="match status" value="1"/>
</dbReference>
<dbReference type="FunFam" id="2.60.40.10:FF:000519">
    <property type="entry name" value="Muscle M-line assembly protein unc-89"/>
    <property type="match status" value="1"/>
</dbReference>
<feature type="region of interest" description="Disordered" evidence="6">
    <location>
        <begin position="3540"/>
        <end position="3597"/>
    </location>
</feature>
<dbReference type="SMART" id="SM00409">
    <property type="entry name" value="IG"/>
    <property type="match status" value="9"/>
</dbReference>
<evidence type="ECO:0000313" key="9">
    <source>
        <dbReference type="EnsemblMetazoa" id="ADAC009645-PA"/>
    </source>
</evidence>
<keyword evidence="5" id="KW-0175">Coiled coil</keyword>
<dbReference type="InterPro" id="IPR003598">
    <property type="entry name" value="Ig_sub2"/>
</dbReference>
<feature type="region of interest" description="Disordered" evidence="6">
    <location>
        <begin position="3751"/>
        <end position="3786"/>
    </location>
</feature>
<name>W5J7C1_ANODA</name>
<evidence type="ECO:0000256" key="5">
    <source>
        <dbReference type="SAM" id="Coils"/>
    </source>
</evidence>
<dbReference type="VEuPathDB" id="VectorBase:ADAR2_010609"/>
<dbReference type="SUPFAM" id="SSF46966">
    <property type="entry name" value="Spectrin repeat"/>
    <property type="match status" value="4"/>
</dbReference>
<dbReference type="EnsemblMetazoa" id="ADAC009645-RA">
    <property type="protein sequence ID" value="ADAC009645-PA"/>
    <property type="gene ID" value="ADAC009645"/>
</dbReference>
<dbReference type="FunCoup" id="W5J7C1">
    <property type="interactions" value="32"/>
</dbReference>
<gene>
    <name evidence="8" type="ORF">AND_009645</name>
</gene>
<dbReference type="InterPro" id="IPR058157">
    <property type="entry name" value="Spectrin_met"/>
</dbReference>
<feature type="domain" description="Ig-like" evidence="7">
    <location>
        <begin position="1492"/>
        <end position="1588"/>
    </location>
</feature>
<feature type="domain" description="Ig-like" evidence="7">
    <location>
        <begin position="1603"/>
        <end position="1694"/>
    </location>
</feature>
<dbReference type="InterPro" id="IPR018159">
    <property type="entry name" value="Spectrin/alpha-actinin"/>
</dbReference>
<dbReference type="InterPro" id="IPR013098">
    <property type="entry name" value="Ig_I-set"/>
</dbReference>
<evidence type="ECO:0000256" key="2">
    <source>
        <dbReference type="ARBA" id="ARBA00022490"/>
    </source>
</evidence>
<dbReference type="PROSITE" id="PS50835">
    <property type="entry name" value="IG_LIKE"/>
    <property type="match status" value="8"/>
</dbReference>
<dbReference type="SUPFAM" id="SSF48726">
    <property type="entry name" value="Immunoglobulin"/>
    <property type="match status" value="9"/>
</dbReference>
<feature type="region of interest" description="Disordered" evidence="6">
    <location>
        <begin position="2568"/>
        <end position="2621"/>
    </location>
</feature>
<feature type="compositionally biased region" description="Basic and acidic residues" evidence="6">
    <location>
        <begin position="3049"/>
        <end position="3061"/>
    </location>
</feature>
<feature type="coiled-coil region" evidence="5">
    <location>
        <begin position="1267"/>
        <end position="1406"/>
    </location>
</feature>
<evidence type="ECO:0000313" key="10">
    <source>
        <dbReference type="Proteomes" id="UP000000673"/>
    </source>
</evidence>
<feature type="compositionally biased region" description="Polar residues" evidence="6">
    <location>
        <begin position="3586"/>
        <end position="3597"/>
    </location>
</feature>
<protein>
    <submittedName>
        <fullName evidence="8">Titin</fullName>
    </submittedName>
</protein>
<dbReference type="CDD" id="cd00176">
    <property type="entry name" value="SPEC"/>
    <property type="match status" value="2"/>
</dbReference>
<evidence type="ECO:0000256" key="6">
    <source>
        <dbReference type="SAM" id="MobiDB-lite"/>
    </source>
</evidence>
<reference evidence="9" key="4">
    <citation type="submission" date="2015-06" db="UniProtKB">
        <authorList>
            <consortium name="EnsemblMetazoa"/>
        </authorList>
    </citation>
    <scope>IDENTIFICATION</scope>
</reference>
<accession>W5J7C1</accession>
<feature type="compositionally biased region" description="Low complexity" evidence="6">
    <location>
        <begin position="3630"/>
        <end position="3659"/>
    </location>
</feature>
<evidence type="ECO:0000259" key="7">
    <source>
        <dbReference type="PROSITE" id="PS50835"/>
    </source>
</evidence>
<dbReference type="FunFam" id="2.60.40.10:FF:000107">
    <property type="entry name" value="Myosin, light chain kinase a"/>
    <property type="match status" value="1"/>
</dbReference>
<dbReference type="EMBL" id="ADMH02002123">
    <property type="protein sequence ID" value="ETN58765.1"/>
    <property type="molecule type" value="Genomic_DNA"/>
</dbReference>
<feature type="domain" description="Ig-like" evidence="7">
    <location>
        <begin position="1814"/>
        <end position="1904"/>
    </location>
</feature>
<dbReference type="PANTHER" id="PTHR47633">
    <property type="entry name" value="IMMUNOGLOBULIN"/>
    <property type="match status" value="1"/>
</dbReference>
<dbReference type="eggNOG" id="KOG1181">
    <property type="taxonomic scope" value="Eukaryota"/>
</dbReference>
<dbReference type="GO" id="GO:0031430">
    <property type="term" value="C:M band"/>
    <property type="evidence" value="ECO:0007669"/>
    <property type="project" value="UniProtKB-ARBA"/>
</dbReference>
<dbReference type="InterPro" id="IPR013783">
    <property type="entry name" value="Ig-like_fold"/>
</dbReference>
<feature type="region of interest" description="Disordered" evidence="6">
    <location>
        <begin position="3035"/>
        <end position="3270"/>
    </location>
</feature>
<feature type="compositionally biased region" description="Low complexity" evidence="6">
    <location>
        <begin position="2910"/>
        <end position="2935"/>
    </location>
</feature>
<sequence length="4060" mass="452746">MESTPGSEAFSSLDELQRQLNEDFAQTIGPSVDTAVAASDLAATTISTVVLQSGPLQLVVAILKLESLLGFIRREISDKCCWLERSDRRRRHMQDANIVCFWAETQTPIGTTTIVESGIGEIICQESKPFIAACKVMRVVVCAYARTIREKPCVQRMPGVLQVRNSILAKNDRVSTLTSGEKLFIKVADLQPKFTFLGPSLDEALKLQNQHDELLQQIQNLPTPLEEFYRKIQEKISTNERPNPTLIEEMASSLNAVWHDIKKMLAERREIVALNVSFFERLGEAYGKMSSLEVACNDTMIPIEIEAVREFLESFRNLRGDMLNTISHALTAGNQILDRLRVLSEIGTLDSRPNHIKLDAIQAIGQVETWLEDLSNRRNQLEQAWISRKTQLEQCLTLAILAKELDEIEQCLTRVRSQNLSSFTLGESAEQAGDLLETYQNLKPEAAMLRDKTLKITKATEELLTTGCFAGDEACAKAYSVLNACSEHLEEIDNRETLLGTSREFFGRAETILKRLDQLEIEFSNAQMIPSSPNDLPVHQRLLQDIRESIGEVLQKGYSLVDDVGRTKPEVAGVQATIERIEQRKLNFERYCNEESERNVRASQALNEFLERYSQLFVWLEEAFTERIVGGKAIHYMGENLVEAKECLLLHHQFLNDLEIKGNAINNLLVRLTPCLEHLSDVQRDDVQRKIDLIRQKWIELKNYVIERVDRLKLYIKFHQEAETLRNQFDACAIQFATFKDNPADHSLILAATANIRQTHESLRAIGAQFVEQLEQIGADPYLQKSRAAQCVERTLAEFNDRQLAISNEWESWNSRRRTETTLKEIMAANMETLAVTTKLEEQLYPIFSTALDNPTDLMEFIVRKRVTVQNDIQAAETDLTTRFDTIDQLESSSSPSVVEDIVAVKNNLNSIKTKLHTMAADFRELTVSIEQFLMSIVQCRDSIKEYFANKQTVTDPGSVEAIADSYEQFKQTTMEHFRSLLQQSEQIIERVKSQEPPGAKEMDTDKIITLLENLRTYFESQTESENCELKKQHNVIAFDRDLNEVRGAIREAGQSLEAQRGQFGENVAEAQTARLAFEEHAAALQELEHRVDTFTNSGTELVRQYPETSPYVESETNKIRNEWMELMNKIDEHRKLFGTVIEYFEKLASVSRKMMTRIMSTQIIIHCVVFSNVFSQIEDNYRNLNADLINANNKLTILNNVDVANDLVAQVDSTIRSHEAKQLDSLKNVSLLSTLLYGFDKTVTIYTENTKLFQTFYKIKTEVYERTKELMEQQQLREQQQRLEQEQRELEQQRFDQQQRELEQQQIELEQKHLEQQRFEQQQRDLEEQRLEQQKREIQQQQQDLERKRLEQEQRELQQQQQQRDLEEQRIEQQKRELEAQQRDLEQQRFEQERLLQQQRELEQQHAPTVVENVKITTTTSQLGSLPQQQLPASFDVQTVDEQQYLKEPQIPLVIQTVEEQIHEQIHEVITTTSTMKNISEPQGIPEQHEPLSEATLRVVQPLADVCVQEGQRVRLQCVVAGTPDPCIEWYKNGISVQDNPDYRTSFDPASGVCTLVIDETVTADSADILCRATNNAGVADTSARLLVSEVLPAPKPEGTAPTFTMPLLDGGMAQEGQPFQYDCVVTGVPSPTVHWFKGDRCIDGSSDYRQSYEPVSGVASLRIEQVYLEDQTHYTCRAVNECGSSETIAFLTVKPLEPTEFPEFAEPLSNVMARVGQKIRLEAQVTGTPQPDLMWTHDGKHFTNREVKFFYENGRAQLVIDEAFLKDAGIYTLTAKNIAGEQCCSCNVVVKGRLPNETSDSELASDMEPVKPAIQLQLRDVSVFEGKPVRLDCVIVGQPEPEVIWYHGERPVKESTDFQLLFQGDRCSLVIREAFLEDAGEYRVVAINSAGEASSKCTVLVTPLNTAEPAVRQPAERVLPAVGAPPRFERLLSDILADEGEKVQFECAVSGDPRPNIRWYVNNREIGTDTPRVHCVVREDGVVKLIIEQVLPDDKGVYTVKALNPSGEAKCFSNLIVKSINAPEFETVPAFLTESQICPTFKELFADRVVRLHEPTKFECIVIGKPQPKIRWFFNDQPVQGHDFLVSTSGDRQVLTIPEVRPELTGKITCYADNEAGNAQCVAILQLLEQLGGGPAGGPTATVAPLVTEESMRQVDTTGSSCVTLQKHITTSSSTSTSSFASSSSTVVQQNGVSQSEVHSESAKLDRSFKQIGDQAPEIAEAKQFQKFDQFNDQPPAIQQESSFLSIANNSSAEMHETIIANSGQISTGKPARRSTAPRFVTPFNGKIVDQGVDVVIEGIVDGYPSPEVKITKNDIELQPDGDRIQVAYSLNKIVVELKNVSPLDAGRYTATASNAAGACSSTADLVVKKSIFPPVFGRRLQAQTASRGDRVVLDIEVTGTPEPTVSWFKDERAIQEVLAPGSYHLQQVGPCFKLIFEQVTPLETGKYMVLAKNAGGEAQSIADIVILECESQVPNPQPAPQKHVSFVDMVQQQQPKSGEAFDSSASGFSAHQEYASEAKLHGPTTESTIITETRRTTEATMRMEHKINFPDLPPVRLSQRTQTPTIPVSEGTTMTDLQQQQQQQPPPKHTGTNTEPIATRTDATQTTNIVKPTLTQEPTPAPVAAAVVDPQPPTVSARVVDQFESRQESSSSHSSRSSTFADRPKSFTQLQPSTFDLTAQLPIYQAPQQVPGQQPAQMYSSFSSTQQFQASSTLSQQQYSQSAMQYQPFKPEPVMAEPQQPQPASYPSSVPTYVPAQPAAPQSFPPKVTPFKPTAAPAVFTPAPVAAPAPVLAPAPVVAPGPVQPVPHHTLATGPVATPNLLAGPSYNQTPQPFKPLPPPSITLSSLAAAPAPLESSFPQPAFAPTPQPAPYVAPVQTGPVSLPPYQEPLSFTAQQPSVIEPLYPGQPIYQPASQQAPPQQPPYQYQQQQQQHQLQFQQQQQQQQQVYQQQQQQQYYAEQQEEVYKKMSVKETKKLFEETLMQQQQQMQQQQVSYGELKAPRMVQATARPPVSSVPLPADFGYGAIAELGLEPGPQPTMGYAPKASSERKSSYYREQIEQSLLESMDKEPERVPAGGVKIIPPSPRKKSKPSSVAPAGQSDTGSIAGAPAPFEQPQESQQGQGKPAPTAAAKSPFTESEYESDLDGGRKLNGYLADTEEVQKSAVSFSSSTTTMSEQKQEQQQSVESFSSSSSKLETSSTVVSSNEVVQQQVATASEQQQSQDKSGQQQQPEQPVAGQTSTVEEQTLQQHKSEEVIISSSSETVHKVESVEETAKNFLVNNDLPEDLQPVKVLPTEEPLPTLKKVPVPAAVQPVPEPVVVAPFVEEQPAVVPPIQEPVVQNGYASAAETSPPTGGVWHPPQDVPAAEAATGYKPVHPVFAPPCATKQESLGSVAAPPPSVFDPIDKIQSNQNLPTDIPKIEKPKAISYIQQQQQQQQQSSLYQQQTSSYQQQTSSYQQQLYQQPQLQQSFPPAVQSVPAQYYTSVTAQPVHNTIATETSNSLQMKEMTESSNRVLNMQQTKRVVTLEQQQQQQQQQFMQKPGRFTPGEFRDSDGYDSDGSRIRPLWTPHPSDSDEPHYRSVRPNFQQHPRSTSLPRQYERIQTPMEFDTLPVQMPTKIDVSASGVESNQQRSSSVSQQTFESSTMSTMTTQTMHKTQTLDRYSSASSKRLATTPVPTTRDDMAVKAHRVTPVSYIQKQAQSQADSMAQTFKTKAYHFSNEVMTDIKKTPIKPILKNAYGAVPYSAPPQQSVQQVIPQQQQQQQQPPSAPQAYREESRVSQYGTKHVDPDTGIIYFKYDFGYEFGIIFPGEGHRIVAGRAGSRNGSAGGVSAKKHPHYLNTAQFGAGDIQVPVQHERTKDYYRHCGSRGGHSPLFTPYGVRSASVPAPEMHASARYGPVPFRPVTPTSFAGGSGRSTPSRCYSNRNSYCATPDPTAQGLNRSTTSTPNVKHPEEGVPTKTPLFVAPLKDIAVVSGQPARFECIVACDATPSIRWTKDEAPIEDGYKYVPEYRNGVCRLSLPVAYEADAGRYSCLAENHLGYAATSAELRVANSDWRSN</sequence>
<feature type="compositionally biased region" description="Low complexity" evidence="6">
    <location>
        <begin position="2741"/>
        <end position="2764"/>
    </location>
</feature>
<dbReference type="InterPro" id="IPR036179">
    <property type="entry name" value="Ig-like_dom_sf"/>
</dbReference>
<reference evidence="8" key="2">
    <citation type="submission" date="2010-05" db="EMBL/GenBank/DDBJ databases">
        <authorList>
            <person name="Almeida L.G."/>
            <person name="Nicolas M.F."/>
            <person name="Souza R.C."/>
            <person name="Vasconcelos A.T.R."/>
        </authorList>
    </citation>
    <scope>NUCLEOTIDE SEQUENCE</scope>
</reference>
<dbReference type="GO" id="GO:0004674">
    <property type="term" value="F:protein serine/threonine kinase activity"/>
    <property type="evidence" value="ECO:0007669"/>
    <property type="project" value="UniProtKB-KW"/>
</dbReference>
<evidence type="ECO:0000256" key="1">
    <source>
        <dbReference type="ARBA" id="ARBA00004657"/>
    </source>
</evidence>
<feature type="coiled-coil region" evidence="5">
    <location>
        <begin position="1175"/>
        <end position="1202"/>
    </location>
</feature>
<dbReference type="FunFam" id="2.60.40.10:FF:000849">
    <property type="entry name" value="Uncharacterized protein, isoform F"/>
    <property type="match status" value="1"/>
</dbReference>
<feature type="compositionally biased region" description="Polar residues" evidence="6">
    <location>
        <begin position="3662"/>
        <end position="3677"/>
    </location>
</feature>
<keyword evidence="3" id="KW-1015">Disulfide bond</keyword>
<feature type="compositionally biased region" description="Polar residues" evidence="6">
    <location>
        <begin position="3939"/>
        <end position="3950"/>
    </location>
</feature>
<feature type="compositionally biased region" description="Low complexity" evidence="6">
    <location>
        <begin position="2651"/>
        <end position="2661"/>
    </location>
</feature>
<dbReference type="Pfam" id="PF07679">
    <property type="entry name" value="I-set"/>
    <property type="match status" value="9"/>
</dbReference>
<reference evidence="8" key="3">
    <citation type="journal article" date="2013" name="Nucleic Acids Res.">
        <title>The genome of Anopheles darlingi, the main neotropical malaria vector.</title>
        <authorList>
            <person name="Marinotti O."/>
            <person name="Cerqueira G.C."/>
            <person name="de Almeida L.G."/>
            <person name="Ferro M.I."/>
            <person name="Loreto E.L."/>
            <person name="Zaha A."/>
            <person name="Teixeira S.M."/>
            <person name="Wespiser A.R."/>
            <person name="Almeida E Silva A."/>
            <person name="Schlindwein A.D."/>
            <person name="Pacheco A.C."/>
            <person name="Silva A.L."/>
            <person name="Graveley B.R."/>
            <person name="Walenz B.P."/>
            <person name="Lima Bde A."/>
            <person name="Ribeiro C.A."/>
            <person name="Nunes-Silva C.G."/>
            <person name="de Carvalho C.R."/>
            <person name="Soares C.M."/>
            <person name="de Menezes C.B."/>
            <person name="Matiolli C."/>
            <person name="Caffrey D."/>
            <person name="Araujo D.A."/>
            <person name="de Oliveira D.M."/>
            <person name="Golenbock D."/>
            <person name="Grisard E.C."/>
            <person name="Fantinatti-Garboggini F."/>
            <person name="de Carvalho F.M."/>
            <person name="Barcellos F.G."/>
            <person name="Prosdocimi F."/>
            <person name="May G."/>
            <person name="Azevedo Junior G.M."/>
            <person name="Guimaraes G.M."/>
            <person name="Goldman G.H."/>
            <person name="Padilha I.Q."/>
            <person name="Batista Jda S."/>
            <person name="Ferro J.A."/>
            <person name="Ribeiro J.M."/>
            <person name="Fietto J.L."/>
            <person name="Dabbas K.M."/>
            <person name="Cerdeira L."/>
            <person name="Agnez-Lima L.F."/>
            <person name="Brocchi M."/>
            <person name="de Carvalho M.O."/>
            <person name="Teixeira Mde M."/>
            <person name="Diniz Maia Mde M."/>
            <person name="Goldman M.H."/>
            <person name="Cruz Schneider M.P."/>
            <person name="Felipe M.S."/>
            <person name="Hungria M."/>
            <person name="Nicolas M.F."/>
            <person name="Pereira M."/>
            <person name="Montes M.A."/>
            <person name="Cantao M.E."/>
            <person name="Vincentz M."/>
            <person name="Rafael M.S."/>
            <person name="Silverman N."/>
            <person name="Stoco P.H."/>
            <person name="Souza R.C."/>
            <person name="Vicentini R."/>
            <person name="Gazzinelli R.T."/>
            <person name="Neves Rde O."/>
            <person name="Silva R."/>
            <person name="Astolfi-Filho S."/>
            <person name="Maciel T.E."/>
            <person name="Urmenyi T.P."/>
            <person name="Tadei W.P."/>
            <person name="Camargo E.P."/>
            <person name="de Vasconcelos A.T."/>
        </authorList>
    </citation>
    <scope>NUCLEOTIDE SEQUENCE</scope>
</reference>
<feature type="region of interest" description="Disordered" evidence="6">
    <location>
        <begin position="3934"/>
        <end position="3959"/>
    </location>
</feature>
<dbReference type="SMART" id="SM00150">
    <property type="entry name" value="SPEC"/>
    <property type="match status" value="4"/>
</dbReference>
<dbReference type="Pfam" id="PF00435">
    <property type="entry name" value="Spectrin"/>
    <property type="match status" value="1"/>
</dbReference>
<feature type="region of interest" description="Disordered" evidence="6">
    <location>
        <begin position="2825"/>
        <end position="2845"/>
    </location>
</feature>
<feature type="compositionally biased region" description="Polar residues" evidence="6">
    <location>
        <begin position="2593"/>
        <end position="2620"/>
    </location>
</feature>
<feature type="domain" description="Ig-like" evidence="7">
    <location>
        <begin position="1928"/>
        <end position="2015"/>
    </location>
</feature>
<evidence type="ECO:0000313" key="8">
    <source>
        <dbReference type="EMBL" id="ETN58765.1"/>
    </source>
</evidence>
<dbReference type="Gene3D" id="2.60.40.10">
    <property type="entry name" value="Immunoglobulins"/>
    <property type="match status" value="9"/>
</dbReference>
<feature type="region of interest" description="Disordered" evidence="6">
    <location>
        <begin position="2906"/>
        <end position="2935"/>
    </location>
</feature>
<dbReference type="Proteomes" id="UP000000673">
    <property type="component" value="Unassembled WGS sequence"/>
</dbReference>
<feature type="compositionally biased region" description="Low complexity" evidence="6">
    <location>
        <begin position="3171"/>
        <end position="3241"/>
    </location>
</feature>
<proteinExistence type="predicted"/>
<dbReference type="VEuPathDB" id="VectorBase:ADAC009645"/>
<keyword evidence="4" id="KW-0393">Immunoglobulin domain</keyword>
<reference evidence="8 10" key="1">
    <citation type="journal article" date="2010" name="BMC Genomics">
        <title>Combination of measures distinguishes pre-miRNAs from other stem-loops in the genome of the newly sequenced Anopheles darlingi.</title>
        <authorList>
            <person name="Mendes N.D."/>
            <person name="Freitas A.T."/>
            <person name="Vasconcelos A.T."/>
            <person name="Sagot M.F."/>
        </authorList>
    </citation>
    <scope>NUCLEOTIDE SEQUENCE</scope>
</reference>
<feature type="domain" description="Ig-like" evidence="7">
    <location>
        <begin position="3963"/>
        <end position="4053"/>
    </location>
</feature>
<feature type="domain" description="Ig-like" evidence="7">
    <location>
        <begin position="2041"/>
        <end position="2128"/>
    </location>
</feature>
<feature type="region of interest" description="Disordered" evidence="6">
    <location>
        <begin position="2736"/>
        <end position="2764"/>
    </location>
</feature>
<dbReference type="SMART" id="SM00408">
    <property type="entry name" value="IGc2"/>
    <property type="match status" value="9"/>
</dbReference>
<comment type="subcellular location">
    <subcellularLocation>
        <location evidence="1">Cytoplasm</location>
        <location evidence="1">Myofibril</location>
    </subcellularLocation>
</comment>
<dbReference type="InterPro" id="IPR002017">
    <property type="entry name" value="Spectrin_repeat"/>
</dbReference>
<dbReference type="FunFam" id="2.60.40.10:FF:001151">
    <property type="entry name" value="Uncharacterized protein, isoform F"/>
    <property type="match status" value="1"/>
</dbReference>
<feature type="compositionally biased region" description="Polar residues" evidence="6">
    <location>
        <begin position="2568"/>
        <end position="2580"/>
    </location>
</feature>
<dbReference type="InterPro" id="IPR007110">
    <property type="entry name" value="Ig-like_dom"/>
</dbReference>
<dbReference type="GO" id="GO:0040017">
    <property type="term" value="P:positive regulation of locomotion"/>
    <property type="evidence" value="ECO:0007669"/>
    <property type="project" value="UniProtKB-ARBA"/>
</dbReference>
<feature type="compositionally biased region" description="Polar residues" evidence="6">
    <location>
        <begin position="3242"/>
        <end position="3252"/>
    </location>
</feature>
<feature type="domain" description="Ig-like" evidence="7">
    <location>
        <begin position="2376"/>
        <end position="2468"/>
    </location>
</feature>
<feature type="region of interest" description="Disordered" evidence="6">
    <location>
        <begin position="2645"/>
        <end position="2667"/>
    </location>
</feature>
<dbReference type="eggNOG" id="KOG4240">
    <property type="taxonomic scope" value="Eukaryota"/>
</dbReference>
<evidence type="ECO:0000256" key="3">
    <source>
        <dbReference type="ARBA" id="ARBA00023157"/>
    </source>
</evidence>
<dbReference type="STRING" id="43151.W5J7C1"/>
<dbReference type="FunFam" id="2.60.40.10:FF:000425">
    <property type="entry name" value="Myosin light chain kinase"/>
    <property type="match status" value="1"/>
</dbReference>
<feature type="region of interest" description="Disordered" evidence="6">
    <location>
        <begin position="3391"/>
        <end position="3420"/>
    </location>
</feature>
<dbReference type="OMA" id="TERCTAH"/>
<dbReference type="Pfam" id="PF25101">
    <property type="entry name" value="Spectrin_7"/>
    <property type="match status" value="1"/>
</dbReference>
<dbReference type="GO" id="GO:0045989">
    <property type="term" value="P:positive regulation of striated muscle contraction"/>
    <property type="evidence" value="ECO:0007669"/>
    <property type="project" value="UniProtKB-ARBA"/>
</dbReference>
<keyword evidence="10" id="KW-1185">Reference proteome</keyword>
<dbReference type="HOGENOM" id="CLU_000275_0_0_1"/>
<dbReference type="FunFam" id="2.60.40.10:FF:000632">
    <property type="entry name" value="Uncharacterized protein, isoform B"/>
    <property type="match status" value="1"/>
</dbReference>
<feature type="region of interest" description="Disordered" evidence="6">
    <location>
        <begin position="3626"/>
        <end position="3677"/>
    </location>
</feature>
<dbReference type="InterPro" id="IPR003599">
    <property type="entry name" value="Ig_sub"/>
</dbReference>
<dbReference type="PANTHER" id="PTHR47633:SF3">
    <property type="entry name" value="STRIATED MUSCLE PREFERENTIALLY EXPRESSED PROTEIN KINASE"/>
    <property type="match status" value="1"/>
</dbReference>
<feature type="compositionally biased region" description="Basic and acidic residues" evidence="6">
    <location>
        <begin position="3551"/>
        <end position="3564"/>
    </location>
</feature>
<organism evidence="8">
    <name type="scientific">Anopheles darlingi</name>
    <name type="common">Mosquito</name>
    <dbReference type="NCBI Taxonomy" id="43151"/>
    <lineage>
        <taxon>Eukaryota</taxon>
        <taxon>Metazoa</taxon>
        <taxon>Ecdysozoa</taxon>
        <taxon>Arthropoda</taxon>
        <taxon>Hexapoda</taxon>
        <taxon>Insecta</taxon>
        <taxon>Pterygota</taxon>
        <taxon>Neoptera</taxon>
        <taxon>Endopterygota</taxon>
        <taxon>Diptera</taxon>
        <taxon>Nematocera</taxon>
        <taxon>Culicoidea</taxon>
        <taxon>Culicidae</taxon>
        <taxon>Anophelinae</taxon>
        <taxon>Anopheles</taxon>
    </lineage>
</organism>
<dbReference type="GO" id="GO:0060298">
    <property type="term" value="P:positive regulation of sarcomere organization"/>
    <property type="evidence" value="ECO:0007669"/>
    <property type="project" value="UniProtKB-ARBA"/>
</dbReference>
<dbReference type="GO" id="GO:0045214">
    <property type="term" value="P:sarcomere organization"/>
    <property type="evidence" value="ECO:0007669"/>
    <property type="project" value="UniProtKB-ARBA"/>
</dbReference>
<dbReference type="Gene3D" id="1.20.58.60">
    <property type="match status" value="4"/>
</dbReference>